<dbReference type="GeneID" id="36583060"/>
<evidence type="ECO:0000313" key="1">
    <source>
        <dbReference type="EMBL" id="PMD57387.1"/>
    </source>
</evidence>
<proteinExistence type="predicted"/>
<dbReference type="EMBL" id="KZ613847">
    <property type="protein sequence ID" value="PMD57387.1"/>
    <property type="molecule type" value="Genomic_DNA"/>
</dbReference>
<dbReference type="Proteomes" id="UP000235371">
    <property type="component" value="Unassembled WGS sequence"/>
</dbReference>
<name>A0A2J6T311_9HELO</name>
<dbReference type="RefSeq" id="XP_024734291.1">
    <property type="nucleotide sequence ID" value="XM_024874980.1"/>
</dbReference>
<accession>A0A2J6T311</accession>
<sequence>MACLVTLSLRLFSCYIIFLVTNYLRIVDTNIYRSFWRCGAWFSALCSWDGKIRLFCRKLLVSSLGELVFCYCVKIRKTCSKVGFGRKVREIRRYISNESSTIIHFSKHI</sequence>
<gene>
    <name evidence="1" type="ORF">K444DRAFT_53142</name>
</gene>
<keyword evidence="2" id="KW-1185">Reference proteome</keyword>
<reference evidence="1 2" key="1">
    <citation type="submission" date="2016-04" db="EMBL/GenBank/DDBJ databases">
        <title>A degradative enzymes factory behind the ericoid mycorrhizal symbiosis.</title>
        <authorList>
            <consortium name="DOE Joint Genome Institute"/>
            <person name="Martino E."/>
            <person name="Morin E."/>
            <person name="Grelet G."/>
            <person name="Kuo A."/>
            <person name="Kohler A."/>
            <person name="Daghino S."/>
            <person name="Barry K."/>
            <person name="Choi C."/>
            <person name="Cichocki N."/>
            <person name="Clum A."/>
            <person name="Copeland A."/>
            <person name="Hainaut M."/>
            <person name="Haridas S."/>
            <person name="Labutti K."/>
            <person name="Lindquist E."/>
            <person name="Lipzen A."/>
            <person name="Khouja H.-R."/>
            <person name="Murat C."/>
            <person name="Ohm R."/>
            <person name="Olson A."/>
            <person name="Spatafora J."/>
            <person name="Veneault-Fourrey C."/>
            <person name="Henrissat B."/>
            <person name="Grigoriev I."/>
            <person name="Martin F."/>
            <person name="Perotto S."/>
        </authorList>
    </citation>
    <scope>NUCLEOTIDE SEQUENCE [LARGE SCALE GENOMIC DNA]</scope>
    <source>
        <strain evidence="1 2">E</strain>
    </source>
</reference>
<dbReference type="InParanoid" id="A0A2J6T311"/>
<evidence type="ECO:0000313" key="2">
    <source>
        <dbReference type="Proteomes" id="UP000235371"/>
    </source>
</evidence>
<organism evidence="1 2">
    <name type="scientific">Hyaloscypha bicolor E</name>
    <dbReference type="NCBI Taxonomy" id="1095630"/>
    <lineage>
        <taxon>Eukaryota</taxon>
        <taxon>Fungi</taxon>
        <taxon>Dikarya</taxon>
        <taxon>Ascomycota</taxon>
        <taxon>Pezizomycotina</taxon>
        <taxon>Leotiomycetes</taxon>
        <taxon>Helotiales</taxon>
        <taxon>Hyaloscyphaceae</taxon>
        <taxon>Hyaloscypha</taxon>
        <taxon>Hyaloscypha bicolor</taxon>
    </lineage>
</organism>
<protein>
    <submittedName>
        <fullName evidence="1">Uncharacterized protein</fullName>
    </submittedName>
</protein>
<dbReference type="AlphaFoldDB" id="A0A2J6T311"/>